<dbReference type="InterPro" id="IPR014743">
    <property type="entry name" value="Cl-channel_core"/>
</dbReference>
<keyword evidence="6 11" id="KW-0472">Membrane</keyword>
<evidence type="ECO:0000256" key="8">
    <source>
        <dbReference type="ARBA" id="ARBA00023214"/>
    </source>
</evidence>
<dbReference type="PROSITE" id="PS51371">
    <property type="entry name" value="CBS"/>
    <property type="match status" value="2"/>
</dbReference>
<keyword evidence="5" id="KW-0406">Ion transport</keyword>
<dbReference type="SMART" id="SM00116">
    <property type="entry name" value="CBS"/>
    <property type="match status" value="2"/>
</dbReference>
<evidence type="ECO:0000256" key="9">
    <source>
        <dbReference type="ARBA" id="ARBA00023303"/>
    </source>
</evidence>
<keyword evidence="14" id="KW-1185">Reference proteome</keyword>
<dbReference type="Gene3D" id="3.10.580.10">
    <property type="entry name" value="CBS-domain"/>
    <property type="match status" value="1"/>
</dbReference>
<evidence type="ECO:0000256" key="3">
    <source>
        <dbReference type="ARBA" id="ARBA00022692"/>
    </source>
</evidence>
<evidence type="ECO:0000256" key="4">
    <source>
        <dbReference type="ARBA" id="ARBA00022989"/>
    </source>
</evidence>
<evidence type="ECO:0000313" key="14">
    <source>
        <dbReference type="Proteomes" id="UP000234503"/>
    </source>
</evidence>
<feature type="transmembrane region" description="Helical" evidence="11">
    <location>
        <begin position="396"/>
        <end position="414"/>
    </location>
</feature>
<keyword evidence="7" id="KW-0869">Chloride channel</keyword>
<evidence type="ECO:0000256" key="1">
    <source>
        <dbReference type="ARBA" id="ARBA00004141"/>
    </source>
</evidence>
<feature type="transmembrane region" description="Helical" evidence="11">
    <location>
        <begin position="309"/>
        <end position="330"/>
    </location>
</feature>
<feature type="transmembrane region" description="Helical" evidence="11">
    <location>
        <begin position="268"/>
        <end position="289"/>
    </location>
</feature>
<dbReference type="InterPro" id="IPR001807">
    <property type="entry name" value="ClC"/>
</dbReference>
<feature type="transmembrane region" description="Helical" evidence="11">
    <location>
        <begin position="232"/>
        <end position="256"/>
    </location>
</feature>
<feature type="domain" description="CBS" evidence="12">
    <location>
        <begin position="510"/>
        <end position="566"/>
    </location>
</feature>
<evidence type="ECO:0000256" key="10">
    <source>
        <dbReference type="PROSITE-ProRule" id="PRU00703"/>
    </source>
</evidence>
<dbReference type="InterPro" id="IPR046342">
    <property type="entry name" value="CBS_dom_sf"/>
</dbReference>
<evidence type="ECO:0000256" key="2">
    <source>
        <dbReference type="ARBA" id="ARBA00022448"/>
    </source>
</evidence>
<dbReference type="AlphaFoldDB" id="A0A2N5EAS2"/>
<dbReference type="CDD" id="cd02205">
    <property type="entry name" value="CBS_pair_SF"/>
    <property type="match status" value="1"/>
</dbReference>
<evidence type="ECO:0000256" key="5">
    <source>
        <dbReference type="ARBA" id="ARBA00023065"/>
    </source>
</evidence>
<dbReference type="SUPFAM" id="SSF81340">
    <property type="entry name" value="Clc chloride channel"/>
    <property type="match status" value="1"/>
</dbReference>
<dbReference type="OrthoDB" id="9767361at2"/>
<dbReference type="CDD" id="cd00400">
    <property type="entry name" value="Voltage_gated_ClC"/>
    <property type="match status" value="1"/>
</dbReference>
<dbReference type="GO" id="GO:0005254">
    <property type="term" value="F:chloride channel activity"/>
    <property type="evidence" value="ECO:0007669"/>
    <property type="project" value="UniProtKB-KW"/>
</dbReference>
<feature type="transmembrane region" description="Helical" evidence="11">
    <location>
        <begin position="195"/>
        <end position="212"/>
    </location>
</feature>
<accession>A0A2N5EAS2</accession>
<feature type="domain" description="CBS" evidence="12">
    <location>
        <begin position="445"/>
        <end position="502"/>
    </location>
</feature>
<dbReference type="GO" id="GO:0034707">
    <property type="term" value="C:chloride channel complex"/>
    <property type="evidence" value="ECO:0007669"/>
    <property type="project" value="UniProtKB-KW"/>
</dbReference>
<reference evidence="13 14" key="1">
    <citation type="submission" date="2017-12" db="EMBL/GenBank/DDBJ databases">
        <title>Characterization of six clinical isolates of Enterochimera gen. nov., a novel genus of the Yersiniaciae family and the three species Enterochimera arupensis sp. nov., Enterochimera coloradensis sp. nov, and Enterochimera californica sp. nov.</title>
        <authorList>
            <person name="Rossi A."/>
            <person name="Fisher M."/>
        </authorList>
    </citation>
    <scope>NUCLEOTIDE SEQUENCE [LARGE SCALE GENOMIC DNA]</scope>
    <source>
        <strain evidence="14">2016-Iso4</strain>
    </source>
</reference>
<dbReference type="Pfam" id="PF00571">
    <property type="entry name" value="CBS"/>
    <property type="match status" value="2"/>
</dbReference>
<dbReference type="InterPro" id="IPR050368">
    <property type="entry name" value="ClC-type_chloride_channel"/>
</dbReference>
<proteinExistence type="predicted"/>
<protein>
    <submittedName>
        <fullName evidence="13">Chloride channel protein</fullName>
    </submittedName>
</protein>
<gene>
    <name evidence="13" type="ORF">CYR32_03055</name>
</gene>
<feature type="transmembrane region" description="Helical" evidence="11">
    <location>
        <begin position="159"/>
        <end position="183"/>
    </location>
</feature>
<dbReference type="RefSeq" id="WP_101822476.1">
    <property type="nucleotide sequence ID" value="NZ_PJZH01000002.1"/>
</dbReference>
<dbReference type="InterPro" id="IPR000644">
    <property type="entry name" value="CBS_dom"/>
</dbReference>
<evidence type="ECO:0000256" key="6">
    <source>
        <dbReference type="ARBA" id="ARBA00023136"/>
    </source>
</evidence>
<sequence>MTAKVFDSWKKGDVVNLALAIPAGVVAALVTVLFREAIAAIDGMLFTNGTDITRAFLAYPRWVWPLITGTGGVVAGVLLWQAQRVEARRGAAPDYLDVIDKRLPGIPPGSTLLRGLSSLASIASGGSIGREGAMVQLSALSGSLLAQGARLPTVRRGDIIAMAAAGGLAAVYHAPLAGALFVAEIAFGVTAVQRLIPLFISAAVAVLTVRSISGDAPLYLYADATFTPGAGALATVLLIGIAAGIAGPLFLQAIALARRAFSPITHPAWRLGLGGVLVGLVAMVSPLVLGNGFEVIDLLLNNGDLHTSLVVLLLLKVLATALTVGSGAVGGLFTPSLLVGAAAGALVCTCLQAMGLDPGPVGLYAALGMSAMLAATSHAPLMSIMMAFEMTLNSSLLFPLMLATAISYVVASTFKAAGTYPVLNRHQARFVAKNEFETGTIAPLIIRNCSYVTDRATAAEAMQEGLKQRTRFVYVVNGEGRFLGVVATNDLASGIINGQLAAGAAITPFITTEFATVYQDAPYEQAWEVLSSSPLERLPVLDNADNRHLLGVITKASLLHKAKEFL</sequence>
<keyword evidence="2" id="KW-0813">Transport</keyword>
<feature type="transmembrane region" description="Helical" evidence="11">
    <location>
        <begin position="361"/>
        <end position="384"/>
    </location>
</feature>
<dbReference type="SUPFAM" id="SSF54631">
    <property type="entry name" value="CBS-domain pair"/>
    <property type="match status" value="1"/>
</dbReference>
<evidence type="ECO:0000256" key="11">
    <source>
        <dbReference type="SAM" id="Phobius"/>
    </source>
</evidence>
<keyword evidence="10" id="KW-0129">CBS domain</keyword>
<feature type="transmembrane region" description="Helical" evidence="11">
    <location>
        <begin position="62"/>
        <end position="80"/>
    </location>
</feature>
<comment type="caution">
    <text evidence="13">The sequence shown here is derived from an EMBL/GenBank/DDBJ whole genome shotgun (WGS) entry which is preliminary data.</text>
</comment>
<feature type="transmembrane region" description="Helical" evidence="11">
    <location>
        <begin position="14"/>
        <end position="34"/>
    </location>
</feature>
<dbReference type="Proteomes" id="UP000234503">
    <property type="component" value="Unassembled WGS sequence"/>
</dbReference>
<keyword evidence="4 11" id="KW-1133">Transmembrane helix</keyword>
<evidence type="ECO:0000256" key="7">
    <source>
        <dbReference type="ARBA" id="ARBA00023173"/>
    </source>
</evidence>
<feature type="transmembrane region" description="Helical" evidence="11">
    <location>
        <begin position="337"/>
        <end position="355"/>
    </location>
</feature>
<dbReference type="Pfam" id="PF00654">
    <property type="entry name" value="Voltage_CLC"/>
    <property type="match status" value="1"/>
</dbReference>
<organism evidence="13 14">
    <name type="scientific">Chimaeribacter coloradensis</name>
    <dbReference type="NCBI Taxonomy" id="2060068"/>
    <lineage>
        <taxon>Bacteria</taxon>
        <taxon>Pseudomonadati</taxon>
        <taxon>Pseudomonadota</taxon>
        <taxon>Gammaproteobacteria</taxon>
        <taxon>Enterobacterales</taxon>
        <taxon>Yersiniaceae</taxon>
        <taxon>Chimaeribacter</taxon>
    </lineage>
</organism>
<dbReference type="Gene3D" id="1.10.3080.10">
    <property type="entry name" value="Clc chloride channel"/>
    <property type="match status" value="1"/>
</dbReference>
<evidence type="ECO:0000313" key="13">
    <source>
        <dbReference type="EMBL" id="PLR39219.1"/>
    </source>
</evidence>
<dbReference type="EMBL" id="PJZH01000002">
    <property type="protein sequence ID" value="PLR39219.1"/>
    <property type="molecule type" value="Genomic_DNA"/>
</dbReference>
<keyword evidence="8" id="KW-0868">Chloride</keyword>
<name>A0A2N5EAS2_9GAMM</name>
<keyword evidence="9" id="KW-0407">Ion channel</keyword>
<dbReference type="PANTHER" id="PTHR43427">
    <property type="entry name" value="CHLORIDE CHANNEL PROTEIN CLC-E"/>
    <property type="match status" value="1"/>
</dbReference>
<evidence type="ECO:0000259" key="12">
    <source>
        <dbReference type="PROSITE" id="PS51371"/>
    </source>
</evidence>
<dbReference type="PANTHER" id="PTHR43427:SF6">
    <property type="entry name" value="CHLORIDE CHANNEL PROTEIN CLC-E"/>
    <property type="match status" value="1"/>
</dbReference>
<dbReference type="PRINTS" id="PR00762">
    <property type="entry name" value="CLCHANNEL"/>
</dbReference>
<comment type="subcellular location">
    <subcellularLocation>
        <location evidence="1">Membrane</location>
        <topology evidence="1">Multi-pass membrane protein</topology>
    </subcellularLocation>
</comment>
<keyword evidence="3 11" id="KW-0812">Transmembrane</keyword>